<evidence type="ECO:0000313" key="3">
    <source>
        <dbReference type="EMBL" id="KAF5825894.1"/>
    </source>
</evidence>
<comment type="caution">
    <text evidence="3">The sequence shown here is derived from an EMBL/GenBank/DDBJ whole genome shotgun (WGS) entry which is preliminary data.</text>
</comment>
<evidence type="ECO:0008006" key="5">
    <source>
        <dbReference type="Google" id="ProtNLM"/>
    </source>
</evidence>
<dbReference type="EMBL" id="MU071731">
    <property type="protein sequence ID" value="KAF5825894.1"/>
    <property type="molecule type" value="Genomic_DNA"/>
</dbReference>
<feature type="transmembrane region" description="Helical" evidence="2">
    <location>
        <begin position="12"/>
        <end position="34"/>
    </location>
</feature>
<proteinExistence type="predicted"/>
<evidence type="ECO:0000256" key="1">
    <source>
        <dbReference type="SAM" id="MobiDB-lite"/>
    </source>
</evidence>
<keyword evidence="2" id="KW-1133">Transmembrane helix</keyword>
<feature type="non-terminal residue" evidence="3">
    <location>
        <position position="1"/>
    </location>
</feature>
<dbReference type="Proteomes" id="UP000815325">
    <property type="component" value="Unassembled WGS sequence"/>
</dbReference>
<gene>
    <name evidence="3" type="ORF">DUNSADRAFT_6075</name>
</gene>
<feature type="region of interest" description="Disordered" evidence="1">
    <location>
        <begin position="79"/>
        <end position="108"/>
    </location>
</feature>
<sequence>GGVLRACGRQAWGAGLNLFSYWCIGLPLTLLLGFKLHLTVVGFWCGLAVGSAVQALAQMIVLARIDWNVEVNRAKTLVDEPSDSKAETSSLLPREHADGFPPAVNGHHTTVVIPNGAASNLLPRRSLEVGVPAESDAHKDR</sequence>
<evidence type="ECO:0000256" key="2">
    <source>
        <dbReference type="SAM" id="Phobius"/>
    </source>
</evidence>
<name>A0ABQ7FTY8_DUNSA</name>
<keyword evidence="2" id="KW-0812">Transmembrane</keyword>
<reference evidence="3" key="1">
    <citation type="submission" date="2017-08" db="EMBL/GenBank/DDBJ databases">
        <authorList>
            <person name="Polle J.E."/>
            <person name="Barry K."/>
            <person name="Cushman J."/>
            <person name="Schmutz J."/>
            <person name="Tran D."/>
            <person name="Hathwaick L.T."/>
            <person name="Yim W.C."/>
            <person name="Jenkins J."/>
            <person name="Mckie-Krisberg Z.M."/>
            <person name="Prochnik S."/>
            <person name="Lindquist E."/>
            <person name="Dockter R.B."/>
            <person name="Adam C."/>
            <person name="Molina H."/>
            <person name="Bunkerborg J."/>
            <person name="Jin E."/>
            <person name="Buchheim M."/>
            <person name="Magnuson J."/>
        </authorList>
    </citation>
    <scope>NUCLEOTIDE SEQUENCE</scope>
    <source>
        <strain evidence="3">CCAP 19/18</strain>
    </source>
</reference>
<keyword evidence="4" id="KW-1185">Reference proteome</keyword>
<keyword evidence="2" id="KW-0472">Membrane</keyword>
<accession>A0ABQ7FTY8</accession>
<protein>
    <recommendedName>
        <fullName evidence="5">Protein DETOXIFICATION</fullName>
    </recommendedName>
</protein>
<feature type="transmembrane region" description="Helical" evidence="2">
    <location>
        <begin position="40"/>
        <end position="63"/>
    </location>
</feature>
<evidence type="ECO:0000313" key="4">
    <source>
        <dbReference type="Proteomes" id="UP000815325"/>
    </source>
</evidence>
<organism evidence="3 4">
    <name type="scientific">Dunaliella salina</name>
    <name type="common">Green alga</name>
    <name type="synonym">Protococcus salinus</name>
    <dbReference type="NCBI Taxonomy" id="3046"/>
    <lineage>
        <taxon>Eukaryota</taxon>
        <taxon>Viridiplantae</taxon>
        <taxon>Chlorophyta</taxon>
        <taxon>core chlorophytes</taxon>
        <taxon>Chlorophyceae</taxon>
        <taxon>CS clade</taxon>
        <taxon>Chlamydomonadales</taxon>
        <taxon>Dunaliellaceae</taxon>
        <taxon>Dunaliella</taxon>
    </lineage>
</organism>